<comment type="caution">
    <text evidence="2">The sequence shown here is derived from an EMBL/GenBank/DDBJ whole genome shotgun (WGS) entry which is preliminary data.</text>
</comment>
<gene>
    <name evidence="2" type="ORF">LCGC14_2364560</name>
</gene>
<reference evidence="2" key="1">
    <citation type="journal article" date="2015" name="Nature">
        <title>Complex archaea that bridge the gap between prokaryotes and eukaryotes.</title>
        <authorList>
            <person name="Spang A."/>
            <person name="Saw J.H."/>
            <person name="Jorgensen S.L."/>
            <person name="Zaremba-Niedzwiedzka K."/>
            <person name="Martijn J."/>
            <person name="Lind A.E."/>
            <person name="van Eijk R."/>
            <person name="Schleper C."/>
            <person name="Guy L."/>
            <person name="Ettema T.J."/>
        </authorList>
    </citation>
    <scope>NUCLEOTIDE SEQUENCE</scope>
</reference>
<dbReference type="AlphaFoldDB" id="A0A0F9CSX5"/>
<protein>
    <recommendedName>
        <fullName evidence="3">DUF2213 domain-containing protein</fullName>
    </recommendedName>
</protein>
<sequence>MAELQEIYNHPIVQELIAQNEAMSSQLPDTQHLSLSKKINLDSIKIPHVIKDRLLFQEGTHNGLFYPGEELKSNVKLWDNNDLFLAEHADASGAWIGLTKNAHYVDNEKAIYGDIELADKTAAQKIEYQILNHNGRMGISPTIDVDKQTLSGRECAMGPYTLKSQSVVLDPAVKTTVFNSALGGAVPMEPNNNNNPENLKKDEVSMKKEDVEKLKAAEKELAGYKEKELAAEVEELAKLEIAIGRTTEETLSARTEILMKLSAGERKVLKDSYDFVANELSEKSEDERFVDF</sequence>
<organism evidence="2">
    <name type="scientific">marine sediment metagenome</name>
    <dbReference type="NCBI Taxonomy" id="412755"/>
    <lineage>
        <taxon>unclassified sequences</taxon>
        <taxon>metagenomes</taxon>
        <taxon>ecological metagenomes</taxon>
    </lineage>
</organism>
<dbReference type="EMBL" id="LAZR01034717">
    <property type="protein sequence ID" value="KKL44551.1"/>
    <property type="molecule type" value="Genomic_DNA"/>
</dbReference>
<evidence type="ECO:0000313" key="2">
    <source>
        <dbReference type="EMBL" id="KKL44551.1"/>
    </source>
</evidence>
<accession>A0A0F9CSX5</accession>
<keyword evidence="1" id="KW-0175">Coiled coil</keyword>
<feature type="coiled-coil region" evidence="1">
    <location>
        <begin position="207"/>
        <end position="249"/>
    </location>
</feature>
<evidence type="ECO:0000256" key="1">
    <source>
        <dbReference type="SAM" id="Coils"/>
    </source>
</evidence>
<name>A0A0F9CSX5_9ZZZZ</name>
<feature type="non-terminal residue" evidence="2">
    <location>
        <position position="292"/>
    </location>
</feature>
<proteinExistence type="predicted"/>
<evidence type="ECO:0008006" key="3">
    <source>
        <dbReference type="Google" id="ProtNLM"/>
    </source>
</evidence>